<accession>A0A3N4IS21</accession>
<organism evidence="1 2">
    <name type="scientific">Ascobolus immersus RN42</name>
    <dbReference type="NCBI Taxonomy" id="1160509"/>
    <lineage>
        <taxon>Eukaryota</taxon>
        <taxon>Fungi</taxon>
        <taxon>Dikarya</taxon>
        <taxon>Ascomycota</taxon>
        <taxon>Pezizomycotina</taxon>
        <taxon>Pezizomycetes</taxon>
        <taxon>Pezizales</taxon>
        <taxon>Ascobolaceae</taxon>
        <taxon>Ascobolus</taxon>
    </lineage>
</organism>
<keyword evidence="2" id="KW-1185">Reference proteome</keyword>
<name>A0A3N4IS21_ASCIM</name>
<dbReference type="AlphaFoldDB" id="A0A3N4IS21"/>
<gene>
    <name evidence="1" type="ORF">BJ508DRAFT_371854</name>
</gene>
<proteinExistence type="predicted"/>
<reference evidence="1 2" key="1">
    <citation type="journal article" date="2018" name="Nat. Ecol. Evol.">
        <title>Pezizomycetes genomes reveal the molecular basis of ectomycorrhizal truffle lifestyle.</title>
        <authorList>
            <person name="Murat C."/>
            <person name="Payen T."/>
            <person name="Noel B."/>
            <person name="Kuo A."/>
            <person name="Morin E."/>
            <person name="Chen J."/>
            <person name="Kohler A."/>
            <person name="Krizsan K."/>
            <person name="Balestrini R."/>
            <person name="Da Silva C."/>
            <person name="Montanini B."/>
            <person name="Hainaut M."/>
            <person name="Levati E."/>
            <person name="Barry K.W."/>
            <person name="Belfiori B."/>
            <person name="Cichocki N."/>
            <person name="Clum A."/>
            <person name="Dockter R.B."/>
            <person name="Fauchery L."/>
            <person name="Guy J."/>
            <person name="Iotti M."/>
            <person name="Le Tacon F."/>
            <person name="Lindquist E.A."/>
            <person name="Lipzen A."/>
            <person name="Malagnac F."/>
            <person name="Mello A."/>
            <person name="Molinier V."/>
            <person name="Miyauchi S."/>
            <person name="Poulain J."/>
            <person name="Riccioni C."/>
            <person name="Rubini A."/>
            <person name="Sitrit Y."/>
            <person name="Splivallo R."/>
            <person name="Traeger S."/>
            <person name="Wang M."/>
            <person name="Zifcakova L."/>
            <person name="Wipf D."/>
            <person name="Zambonelli A."/>
            <person name="Paolocci F."/>
            <person name="Nowrousian M."/>
            <person name="Ottonello S."/>
            <person name="Baldrian P."/>
            <person name="Spatafora J.W."/>
            <person name="Henrissat B."/>
            <person name="Nagy L.G."/>
            <person name="Aury J.M."/>
            <person name="Wincker P."/>
            <person name="Grigoriev I.V."/>
            <person name="Bonfante P."/>
            <person name="Martin F.M."/>
        </authorList>
    </citation>
    <scope>NUCLEOTIDE SEQUENCE [LARGE SCALE GENOMIC DNA]</scope>
    <source>
        <strain evidence="1 2">RN42</strain>
    </source>
</reference>
<dbReference type="EMBL" id="ML119646">
    <property type="protein sequence ID" value="RPA87538.1"/>
    <property type="molecule type" value="Genomic_DNA"/>
</dbReference>
<dbReference type="Proteomes" id="UP000275078">
    <property type="component" value="Unassembled WGS sequence"/>
</dbReference>
<evidence type="ECO:0000313" key="2">
    <source>
        <dbReference type="Proteomes" id="UP000275078"/>
    </source>
</evidence>
<protein>
    <submittedName>
        <fullName evidence="1">Uncharacterized protein</fullName>
    </submittedName>
</protein>
<evidence type="ECO:0000313" key="1">
    <source>
        <dbReference type="EMBL" id="RPA87538.1"/>
    </source>
</evidence>
<sequence>MDFLYKPAHSPLLTIISSTEQSSQAVFTPRIETILLTFYNFSFKPKTASRELFSITNLLTMQFNLSTLAVAGMFASMVSAQANWQVKIFKGRDCQGALVTSASRGPFEKSGCNLFSGNAWSIQYLLTDARTSLWTYERTDCSTSGAHNSYNKEGGAPEWRCANLDGRWSWEMWVD</sequence>